<dbReference type="AlphaFoldDB" id="A0A3S0ZRW6"/>
<dbReference type="GO" id="GO:0036064">
    <property type="term" value="C:ciliary basal body"/>
    <property type="evidence" value="ECO:0007669"/>
    <property type="project" value="TreeGrafter"/>
</dbReference>
<evidence type="ECO:0000256" key="4">
    <source>
        <dbReference type="ARBA" id="ARBA00023273"/>
    </source>
</evidence>
<keyword evidence="11" id="KW-1185">Reference proteome</keyword>
<dbReference type="PANTHER" id="PTHR15654">
    <property type="entry name" value="COILED-COIL DOMAIN-CONTAINING PROTEIN 113-RELATED"/>
    <property type="match status" value="1"/>
</dbReference>
<evidence type="ECO:0000259" key="9">
    <source>
        <dbReference type="Pfam" id="PF13870"/>
    </source>
</evidence>
<evidence type="ECO:0000313" key="10">
    <source>
        <dbReference type="EMBL" id="RUS73835.1"/>
    </source>
</evidence>
<organism evidence="10 11">
    <name type="scientific">Elysia chlorotica</name>
    <name type="common">Eastern emerald elysia</name>
    <name type="synonym">Sea slug</name>
    <dbReference type="NCBI Taxonomy" id="188477"/>
    <lineage>
        <taxon>Eukaryota</taxon>
        <taxon>Metazoa</taxon>
        <taxon>Spiralia</taxon>
        <taxon>Lophotrochozoa</taxon>
        <taxon>Mollusca</taxon>
        <taxon>Gastropoda</taxon>
        <taxon>Heterobranchia</taxon>
        <taxon>Euthyneura</taxon>
        <taxon>Panpulmonata</taxon>
        <taxon>Sacoglossa</taxon>
        <taxon>Placobranchoidea</taxon>
        <taxon>Plakobranchidae</taxon>
        <taxon>Elysia</taxon>
    </lineage>
</organism>
<evidence type="ECO:0000256" key="6">
    <source>
        <dbReference type="ARBA" id="ARBA00044798"/>
    </source>
</evidence>
<keyword evidence="2" id="KW-0970">Cilium biogenesis/degradation</keyword>
<keyword evidence="3 7" id="KW-0175">Coiled coil</keyword>
<name>A0A3S0ZRW6_ELYCH</name>
<evidence type="ECO:0000313" key="11">
    <source>
        <dbReference type="Proteomes" id="UP000271974"/>
    </source>
</evidence>
<keyword evidence="4" id="KW-0966">Cell projection</keyword>
<evidence type="ECO:0000256" key="8">
    <source>
        <dbReference type="SAM" id="MobiDB-lite"/>
    </source>
</evidence>
<evidence type="ECO:0000256" key="7">
    <source>
        <dbReference type="SAM" id="Coils"/>
    </source>
</evidence>
<dbReference type="InterPro" id="IPR025254">
    <property type="entry name" value="CCDC113/CCDC96_CC"/>
</dbReference>
<feature type="region of interest" description="Disordered" evidence="8">
    <location>
        <begin position="55"/>
        <end position="95"/>
    </location>
</feature>
<proteinExistence type="inferred from homology"/>
<dbReference type="Proteomes" id="UP000271974">
    <property type="component" value="Unassembled WGS sequence"/>
</dbReference>
<comment type="similarity">
    <text evidence="5">Belongs to the CFAP263 family.</text>
</comment>
<gene>
    <name evidence="10" type="ORF">EGW08_018403</name>
</gene>
<dbReference type="Pfam" id="PF13870">
    <property type="entry name" value="CCDC113_CCDC96_CC"/>
    <property type="match status" value="1"/>
</dbReference>
<dbReference type="STRING" id="188477.A0A3S0ZRW6"/>
<feature type="domain" description="CCDC113/CCDC96 coiled-coil" evidence="9">
    <location>
        <begin position="180"/>
        <end position="349"/>
    </location>
</feature>
<sequence length="373" mass="43687">MEDARSVDTDATGEDPLHDLTEDQLYHLVEETIRANEVLAAETNMFEKFLNRVEPRDTGTGSLASTPGLGSRDDKGYNRKRSKSKSNNLDKSMKLNAEQKCDIAQREIEELREDIERMKEESEKVLDTYKAIMEEADMRLSEMKKESYEFERDIVKGSVNHRTNKVIAEKCMRYFEDKLRARDTLIEKLRLKNSTLKVQKKKLMLQLKQKEEMGEVLHEVDFNQLKIENQQYLEKIDERNQDLLRLKLMAGNTLQVLNSYKFFSSKVLNNNNLKILNRNSPWFKLLAPKNIFQERAKAEQINKRLRKQLANFKVPDVMEYVAEKASLYDIQKKVKSWERKVDIAEMALRTHRKTWNQMQLSGPMGSATNWPTA</sequence>
<comment type="subcellular location">
    <subcellularLocation>
        <location evidence="1">Cell projection</location>
        <location evidence="1">Cilium</location>
    </subcellularLocation>
</comment>
<dbReference type="OrthoDB" id="10259713at2759"/>
<evidence type="ECO:0000256" key="1">
    <source>
        <dbReference type="ARBA" id="ARBA00004138"/>
    </source>
</evidence>
<dbReference type="EMBL" id="RQTK01000895">
    <property type="protein sequence ID" value="RUS73835.1"/>
    <property type="molecule type" value="Genomic_DNA"/>
</dbReference>
<dbReference type="GO" id="GO:0005930">
    <property type="term" value="C:axoneme"/>
    <property type="evidence" value="ECO:0007669"/>
    <property type="project" value="TreeGrafter"/>
</dbReference>
<comment type="caution">
    <text evidence="10">The sequence shown here is derived from an EMBL/GenBank/DDBJ whole genome shotgun (WGS) entry which is preliminary data.</text>
</comment>
<evidence type="ECO:0000256" key="5">
    <source>
        <dbReference type="ARBA" id="ARBA00044506"/>
    </source>
</evidence>
<evidence type="ECO:0000256" key="2">
    <source>
        <dbReference type="ARBA" id="ARBA00022794"/>
    </source>
</evidence>
<feature type="non-terminal residue" evidence="10">
    <location>
        <position position="373"/>
    </location>
</feature>
<feature type="coiled-coil region" evidence="7">
    <location>
        <begin position="186"/>
        <end position="242"/>
    </location>
</feature>
<feature type="region of interest" description="Disordered" evidence="8">
    <location>
        <begin position="1"/>
        <end position="20"/>
    </location>
</feature>
<dbReference type="PANTHER" id="PTHR15654:SF2">
    <property type="entry name" value="COILED-COIL DOMAIN-CONTAINING PROTEIN 113"/>
    <property type="match status" value="1"/>
</dbReference>
<protein>
    <recommendedName>
        <fullName evidence="6">Cilia- and flagella-associated protein 263</fullName>
    </recommendedName>
</protein>
<accession>A0A3S0ZRW6</accession>
<dbReference type="InterPro" id="IPR051885">
    <property type="entry name" value="CC_CF"/>
</dbReference>
<evidence type="ECO:0000256" key="3">
    <source>
        <dbReference type="ARBA" id="ARBA00023054"/>
    </source>
</evidence>
<dbReference type="GO" id="GO:0060271">
    <property type="term" value="P:cilium assembly"/>
    <property type="evidence" value="ECO:0007669"/>
    <property type="project" value="TreeGrafter"/>
</dbReference>
<reference evidence="10 11" key="1">
    <citation type="submission" date="2019-01" db="EMBL/GenBank/DDBJ databases">
        <title>A draft genome assembly of the solar-powered sea slug Elysia chlorotica.</title>
        <authorList>
            <person name="Cai H."/>
            <person name="Li Q."/>
            <person name="Fang X."/>
            <person name="Li J."/>
            <person name="Curtis N.E."/>
            <person name="Altenburger A."/>
            <person name="Shibata T."/>
            <person name="Feng M."/>
            <person name="Maeda T."/>
            <person name="Schwartz J.A."/>
            <person name="Shigenobu S."/>
            <person name="Lundholm N."/>
            <person name="Nishiyama T."/>
            <person name="Yang H."/>
            <person name="Hasebe M."/>
            <person name="Li S."/>
            <person name="Pierce S.K."/>
            <person name="Wang J."/>
        </authorList>
    </citation>
    <scope>NUCLEOTIDE SEQUENCE [LARGE SCALE GENOMIC DNA]</scope>
    <source>
        <strain evidence="10">EC2010</strain>
        <tissue evidence="10">Whole organism of an adult</tissue>
    </source>
</reference>